<reference evidence="3" key="4">
    <citation type="submission" date="2023-01" db="EMBL/GenBank/DDBJ databases">
        <title>Draft genome sequence of Methylobacterium brachythecii strain NBRC 107710.</title>
        <authorList>
            <person name="Sun Q."/>
            <person name="Mori K."/>
        </authorList>
    </citation>
    <scope>NUCLEOTIDE SEQUENCE</scope>
    <source>
        <strain evidence="3">NBRC 107710</strain>
    </source>
</reference>
<feature type="domain" description="Polyvalent protein metallopeptidase" evidence="2">
    <location>
        <begin position="144"/>
        <end position="266"/>
    </location>
</feature>
<dbReference type="InterPro" id="IPR013610">
    <property type="entry name" value="ArdC_N"/>
</dbReference>
<evidence type="ECO:0000313" key="4">
    <source>
        <dbReference type="EMBL" id="MBB3905304.1"/>
    </source>
</evidence>
<name>A0A7W6ANZ7_9HYPH</name>
<evidence type="ECO:0000313" key="3">
    <source>
        <dbReference type="EMBL" id="GLS45923.1"/>
    </source>
</evidence>
<dbReference type="PIRSF" id="PIRSF037112">
    <property type="entry name" value="Antirestriction_ArdC"/>
    <property type="match status" value="1"/>
</dbReference>
<dbReference type="EMBL" id="BSPG01000030">
    <property type="protein sequence ID" value="GLS45923.1"/>
    <property type="molecule type" value="Genomic_DNA"/>
</dbReference>
<reference evidence="3" key="1">
    <citation type="journal article" date="2014" name="Int. J. Syst. Evol. Microbiol.">
        <title>Complete genome of a new Firmicutes species belonging to the dominant human colonic microbiota ('Ruminococcus bicirculans') reveals two chromosomes and a selective capacity to utilize plant glucans.</title>
        <authorList>
            <consortium name="NISC Comparative Sequencing Program"/>
            <person name="Wegmann U."/>
            <person name="Louis P."/>
            <person name="Goesmann A."/>
            <person name="Henrissat B."/>
            <person name="Duncan S.H."/>
            <person name="Flint H.J."/>
        </authorList>
    </citation>
    <scope>NUCLEOTIDE SEQUENCE</scope>
    <source>
        <strain evidence="3">NBRC 107710</strain>
    </source>
</reference>
<dbReference type="Proteomes" id="UP001156881">
    <property type="component" value="Unassembled WGS sequence"/>
</dbReference>
<sequence>MAFDVHQTVTDAIIKTLEAGETGTWTCPWHRTGGSLPVNAKTGKAYRGVNTLMLWCAEQAAGYGDTRWATYKQWSELGAQVRKGERSTIIVFFKEYDAAEGSEDSRRRFVARASYGFNAAQVEGAPSAGEPLPASEWTLPEIFDGFVSRTGARVIHGGDAAFYQPSEDRIVMPPRERFPTAHGYASTMAHELTHWSGAKGRLDRDLTGRFRTQAYAAEELVAELGSAFLMAELGLEAEPHPTHASYIGSWIKLLKSDPKAIFTAASAASRAAGYLTSLQSQMAEAA</sequence>
<dbReference type="Proteomes" id="UP000517759">
    <property type="component" value="Unassembled WGS sequence"/>
</dbReference>
<dbReference type="InterPro" id="IPR017113">
    <property type="entry name" value="Antirestriction_ArdC"/>
</dbReference>
<dbReference type="RefSeq" id="WP_183512380.1">
    <property type="nucleotide sequence ID" value="NZ_BSPG01000030.1"/>
</dbReference>
<dbReference type="GO" id="GO:0003697">
    <property type="term" value="F:single-stranded DNA binding"/>
    <property type="evidence" value="ECO:0007669"/>
    <property type="project" value="InterPro"/>
</dbReference>
<dbReference type="EMBL" id="JACIDN010000011">
    <property type="protein sequence ID" value="MBB3905304.1"/>
    <property type="molecule type" value="Genomic_DNA"/>
</dbReference>
<evidence type="ECO:0000259" key="1">
    <source>
        <dbReference type="Pfam" id="PF08401"/>
    </source>
</evidence>
<dbReference type="Pfam" id="PF18818">
    <property type="entry name" value="MPTase-PolyVal"/>
    <property type="match status" value="1"/>
</dbReference>
<evidence type="ECO:0000313" key="5">
    <source>
        <dbReference type="Proteomes" id="UP000517759"/>
    </source>
</evidence>
<keyword evidence="6" id="KW-1185">Reference proteome</keyword>
<organism evidence="4 5">
    <name type="scientific">Methylobacterium brachythecii</name>
    <dbReference type="NCBI Taxonomy" id="1176177"/>
    <lineage>
        <taxon>Bacteria</taxon>
        <taxon>Pseudomonadati</taxon>
        <taxon>Pseudomonadota</taxon>
        <taxon>Alphaproteobacteria</taxon>
        <taxon>Hyphomicrobiales</taxon>
        <taxon>Methylobacteriaceae</taxon>
        <taxon>Methylobacterium</taxon>
    </lineage>
</organism>
<reference evidence="4 5" key="3">
    <citation type="submission" date="2020-08" db="EMBL/GenBank/DDBJ databases">
        <title>Genomic Encyclopedia of Type Strains, Phase IV (KMG-IV): sequencing the most valuable type-strain genomes for metagenomic binning, comparative biology and taxonomic classification.</title>
        <authorList>
            <person name="Goeker M."/>
        </authorList>
    </citation>
    <scope>NUCLEOTIDE SEQUENCE [LARGE SCALE GENOMIC DNA]</scope>
    <source>
        <strain evidence="4 5">DSM 24105</strain>
    </source>
</reference>
<accession>A0A7W6ANZ7</accession>
<proteinExistence type="predicted"/>
<dbReference type="InterPro" id="IPR041459">
    <property type="entry name" value="MPTase-PolyVal"/>
</dbReference>
<reference evidence="6" key="2">
    <citation type="journal article" date="2019" name="Int. J. Syst. Evol. Microbiol.">
        <title>The Global Catalogue of Microorganisms (GCM) 10K type strain sequencing project: providing services to taxonomists for standard genome sequencing and annotation.</title>
        <authorList>
            <consortium name="The Broad Institute Genomics Platform"/>
            <consortium name="The Broad Institute Genome Sequencing Center for Infectious Disease"/>
            <person name="Wu L."/>
            <person name="Ma J."/>
        </authorList>
    </citation>
    <scope>NUCLEOTIDE SEQUENCE [LARGE SCALE GENOMIC DNA]</scope>
    <source>
        <strain evidence="6">NBRC 107710</strain>
    </source>
</reference>
<evidence type="ECO:0000313" key="6">
    <source>
        <dbReference type="Proteomes" id="UP001156881"/>
    </source>
</evidence>
<evidence type="ECO:0000259" key="2">
    <source>
        <dbReference type="Pfam" id="PF18818"/>
    </source>
</evidence>
<protein>
    <submittedName>
        <fullName evidence="4">Antirestriction protein ArdC</fullName>
    </submittedName>
</protein>
<dbReference type="Pfam" id="PF08401">
    <property type="entry name" value="ArdcN"/>
    <property type="match status" value="1"/>
</dbReference>
<gene>
    <name evidence="3" type="ORF">GCM10007884_39140</name>
    <name evidence="4" type="ORF">GGR33_004837</name>
</gene>
<feature type="domain" description="N-terminal" evidence="1">
    <location>
        <begin position="4"/>
        <end position="113"/>
    </location>
</feature>
<comment type="caution">
    <text evidence="4">The sequence shown here is derived from an EMBL/GenBank/DDBJ whole genome shotgun (WGS) entry which is preliminary data.</text>
</comment>
<dbReference type="AlphaFoldDB" id="A0A7W6ANZ7"/>